<keyword evidence="3" id="KW-1185">Reference proteome</keyword>
<dbReference type="Gene3D" id="1.10.1200.10">
    <property type="entry name" value="ACP-like"/>
    <property type="match status" value="1"/>
</dbReference>
<dbReference type="Proteomes" id="UP000305792">
    <property type="component" value="Unassembled WGS sequence"/>
</dbReference>
<dbReference type="InterPro" id="IPR036736">
    <property type="entry name" value="ACP-like_sf"/>
</dbReference>
<dbReference type="EMBL" id="STGX01000017">
    <property type="protein sequence ID" value="THV24615.1"/>
    <property type="molecule type" value="Genomic_DNA"/>
</dbReference>
<feature type="domain" description="Carrier" evidence="1">
    <location>
        <begin position="7"/>
        <end position="50"/>
    </location>
</feature>
<dbReference type="RefSeq" id="WP_136531584.1">
    <property type="nucleotide sequence ID" value="NZ_STGX01000017.1"/>
</dbReference>
<name>A0A4S8P5U8_9ACTN</name>
<accession>A0A4S8P5U8</accession>
<gene>
    <name evidence="2" type="ORF">E9998_20655</name>
</gene>
<evidence type="ECO:0000313" key="2">
    <source>
        <dbReference type="EMBL" id="THV24615.1"/>
    </source>
</evidence>
<comment type="caution">
    <text evidence="2">The sequence shown here is derived from an EMBL/GenBank/DDBJ whole genome shotgun (WGS) entry which is preliminary data.</text>
</comment>
<dbReference type="OrthoDB" id="5194670at2"/>
<dbReference type="SUPFAM" id="SSF47336">
    <property type="entry name" value="ACP-like"/>
    <property type="match status" value="1"/>
</dbReference>
<reference evidence="2 3" key="1">
    <citation type="journal article" date="2018" name="Int. J. Syst. Evol. Microbiol.">
        <title>Glycomyces paridis sp. nov., isolated from the medicinal plant Paris polyphylla.</title>
        <authorList>
            <person name="Fang X.M."/>
            <person name="Bai J.L."/>
            <person name="Su J."/>
            <person name="Zhao L.L."/>
            <person name="Liu H.Y."/>
            <person name="Ma B.P."/>
            <person name="Zhang Y.Q."/>
            <person name="Yu L.Y."/>
        </authorList>
    </citation>
    <scope>NUCLEOTIDE SEQUENCE [LARGE SCALE GENOMIC DNA]</scope>
    <source>
        <strain evidence="2 3">CPCC 204357</strain>
    </source>
</reference>
<dbReference type="InterPro" id="IPR009081">
    <property type="entry name" value="PP-bd_ACP"/>
</dbReference>
<sequence length="78" mass="8493">MTETEFKQALAEFATKTADELAMTDDLAEVGVDSIAVYEFLMTVEDRTGAKSAEVDDKVASVQDLFDAVLEASERQNA</sequence>
<protein>
    <submittedName>
        <fullName evidence="2">Acyl carrier protein</fullName>
    </submittedName>
</protein>
<evidence type="ECO:0000259" key="1">
    <source>
        <dbReference type="Pfam" id="PF00550"/>
    </source>
</evidence>
<dbReference type="AlphaFoldDB" id="A0A4S8P5U8"/>
<organism evidence="2 3">
    <name type="scientific">Glycomyces paridis</name>
    <dbReference type="NCBI Taxonomy" id="2126555"/>
    <lineage>
        <taxon>Bacteria</taxon>
        <taxon>Bacillati</taxon>
        <taxon>Actinomycetota</taxon>
        <taxon>Actinomycetes</taxon>
        <taxon>Glycomycetales</taxon>
        <taxon>Glycomycetaceae</taxon>
        <taxon>Glycomyces</taxon>
    </lineage>
</organism>
<evidence type="ECO:0000313" key="3">
    <source>
        <dbReference type="Proteomes" id="UP000305792"/>
    </source>
</evidence>
<proteinExistence type="predicted"/>
<dbReference type="Pfam" id="PF00550">
    <property type="entry name" value="PP-binding"/>
    <property type="match status" value="1"/>
</dbReference>